<evidence type="ECO:0000259" key="1">
    <source>
        <dbReference type="PROSITE" id="PS51677"/>
    </source>
</evidence>
<protein>
    <submittedName>
        <fullName evidence="2">Polysaccharide deacetylase</fullName>
    </submittedName>
</protein>
<dbReference type="OrthoDB" id="258610at2"/>
<feature type="domain" description="NodB homology" evidence="1">
    <location>
        <begin position="93"/>
        <end position="288"/>
    </location>
</feature>
<accession>A0A559KDM0</accession>
<proteinExistence type="predicted"/>
<dbReference type="CDD" id="cd10944">
    <property type="entry name" value="CE4_SmPgdA_like"/>
    <property type="match status" value="1"/>
</dbReference>
<keyword evidence="3" id="KW-1185">Reference proteome</keyword>
<dbReference type="InterPro" id="IPR011330">
    <property type="entry name" value="Glyco_hydro/deAcase_b/a-brl"/>
</dbReference>
<comment type="caution">
    <text evidence="2">The sequence shown here is derived from an EMBL/GenBank/DDBJ whole genome shotgun (WGS) entry which is preliminary data.</text>
</comment>
<dbReference type="PANTHER" id="PTHR10587">
    <property type="entry name" value="GLYCOSYL TRANSFERASE-RELATED"/>
    <property type="match status" value="1"/>
</dbReference>
<dbReference type="InterPro" id="IPR002509">
    <property type="entry name" value="NODB_dom"/>
</dbReference>
<organism evidence="2 3">
    <name type="scientific">Paenibacillus cremeus</name>
    <dbReference type="NCBI Taxonomy" id="2163881"/>
    <lineage>
        <taxon>Bacteria</taxon>
        <taxon>Bacillati</taxon>
        <taxon>Bacillota</taxon>
        <taxon>Bacilli</taxon>
        <taxon>Bacillales</taxon>
        <taxon>Paenibacillaceae</taxon>
        <taxon>Paenibacillus</taxon>
    </lineage>
</organism>
<dbReference type="EMBL" id="VNJI01000009">
    <property type="protein sequence ID" value="TVY10204.1"/>
    <property type="molecule type" value="Genomic_DNA"/>
</dbReference>
<dbReference type="SUPFAM" id="SSF88713">
    <property type="entry name" value="Glycoside hydrolase/deacetylase"/>
    <property type="match status" value="1"/>
</dbReference>
<gene>
    <name evidence="2" type="ORF">FPZ49_09020</name>
</gene>
<evidence type="ECO:0000313" key="2">
    <source>
        <dbReference type="EMBL" id="TVY10204.1"/>
    </source>
</evidence>
<name>A0A559KDM0_9BACL</name>
<dbReference type="GO" id="GO:0016810">
    <property type="term" value="F:hydrolase activity, acting on carbon-nitrogen (but not peptide) bonds"/>
    <property type="evidence" value="ECO:0007669"/>
    <property type="project" value="InterPro"/>
</dbReference>
<dbReference type="GO" id="GO:0005975">
    <property type="term" value="P:carbohydrate metabolic process"/>
    <property type="evidence" value="ECO:0007669"/>
    <property type="project" value="InterPro"/>
</dbReference>
<sequence length="306" mass="33978">MKGRRMAMRMKSQWIWVVRAGMLCFLVAMGVTSAIQLREKEQQRSAQSSLLPKVEAAEQEEHVLTTGTMIREFGAQDSRPMLVLSSSAAPTGKKAYLTFDDGPSLNTRRILHILQISGIKATFFVIGKTDPDSLALYKAIADEGHALGNHTFSHRYNSVYASVPAFKQDVEKLNQLLEQTAGVRPSILRFPGGSNNRMGWKSGGRHIMAKIAREMSNSGYQYFDWNVSSTDAASAVQPLSDIISSVKAGSQGKQQIIVLMHDMDAKTTTVEALPEVIRYLKNQGFAFDVLTKSSFNYHFLEPEALR</sequence>
<dbReference type="AlphaFoldDB" id="A0A559KDM0"/>
<reference evidence="2 3" key="1">
    <citation type="submission" date="2019-07" db="EMBL/GenBank/DDBJ databases">
        <authorList>
            <person name="Kim J."/>
        </authorList>
    </citation>
    <scope>NUCLEOTIDE SEQUENCE [LARGE SCALE GENOMIC DNA]</scope>
    <source>
        <strain evidence="2 3">JC52</strain>
    </source>
</reference>
<dbReference type="Proteomes" id="UP000317036">
    <property type="component" value="Unassembled WGS sequence"/>
</dbReference>
<dbReference type="PROSITE" id="PS51677">
    <property type="entry name" value="NODB"/>
    <property type="match status" value="1"/>
</dbReference>
<evidence type="ECO:0000313" key="3">
    <source>
        <dbReference type="Proteomes" id="UP000317036"/>
    </source>
</evidence>
<dbReference type="Gene3D" id="3.20.20.370">
    <property type="entry name" value="Glycoside hydrolase/deacetylase"/>
    <property type="match status" value="1"/>
</dbReference>
<dbReference type="PANTHER" id="PTHR10587:SF125">
    <property type="entry name" value="POLYSACCHARIDE DEACETYLASE YHEN-RELATED"/>
    <property type="match status" value="1"/>
</dbReference>
<dbReference type="Pfam" id="PF01522">
    <property type="entry name" value="Polysacc_deac_1"/>
    <property type="match status" value="1"/>
</dbReference>
<dbReference type="InterPro" id="IPR050248">
    <property type="entry name" value="Polysacc_deacetylase_ArnD"/>
</dbReference>